<dbReference type="RefSeq" id="WP_408092971.1">
    <property type="nucleotide sequence ID" value="NZ_JBELPY010000024.1"/>
</dbReference>
<gene>
    <name evidence="4" type="ORF">ABS765_17660</name>
</gene>
<dbReference type="PANTHER" id="PTHR44591:SF3">
    <property type="entry name" value="RESPONSE REGULATORY DOMAIN-CONTAINING PROTEIN"/>
    <property type="match status" value="1"/>
</dbReference>
<evidence type="ECO:0000259" key="3">
    <source>
        <dbReference type="PROSITE" id="PS50110"/>
    </source>
</evidence>
<dbReference type="EMBL" id="JBELPY010000024">
    <property type="protein sequence ID" value="MFL9835846.1"/>
    <property type="molecule type" value="Genomic_DNA"/>
</dbReference>
<dbReference type="SMART" id="SM00448">
    <property type="entry name" value="REC"/>
    <property type="match status" value="1"/>
</dbReference>
<evidence type="ECO:0000256" key="1">
    <source>
        <dbReference type="ARBA" id="ARBA00022553"/>
    </source>
</evidence>
<evidence type="ECO:0000313" key="4">
    <source>
        <dbReference type="EMBL" id="MFL9835846.1"/>
    </source>
</evidence>
<keyword evidence="1 2" id="KW-0597">Phosphoprotein</keyword>
<dbReference type="Gene3D" id="3.40.50.2300">
    <property type="match status" value="1"/>
</dbReference>
<feature type="modified residue" description="4-aspartylphosphate" evidence="2">
    <location>
        <position position="52"/>
    </location>
</feature>
<feature type="domain" description="Response regulatory" evidence="3">
    <location>
        <begin position="3"/>
        <end position="117"/>
    </location>
</feature>
<name>A0ABW8Y940_9FLAO</name>
<proteinExistence type="predicted"/>
<evidence type="ECO:0000313" key="5">
    <source>
        <dbReference type="Proteomes" id="UP001629058"/>
    </source>
</evidence>
<keyword evidence="5" id="KW-1185">Reference proteome</keyword>
<organism evidence="4 5">
    <name type="scientific">Chryseobacterium terrae</name>
    <dbReference type="NCBI Taxonomy" id="3163299"/>
    <lineage>
        <taxon>Bacteria</taxon>
        <taxon>Pseudomonadati</taxon>
        <taxon>Bacteroidota</taxon>
        <taxon>Flavobacteriia</taxon>
        <taxon>Flavobacteriales</taxon>
        <taxon>Weeksellaceae</taxon>
        <taxon>Chryseobacterium group</taxon>
        <taxon>Chryseobacterium</taxon>
    </lineage>
</organism>
<reference evidence="4 5" key="1">
    <citation type="submission" date="2024-06" db="EMBL/GenBank/DDBJ databases">
        <authorList>
            <person name="Kaempfer P."/>
            <person name="Viver T."/>
        </authorList>
    </citation>
    <scope>NUCLEOTIDE SEQUENCE [LARGE SCALE GENOMIC DNA]</scope>
    <source>
        <strain evidence="4 5">ST-37</strain>
    </source>
</reference>
<dbReference type="InterPro" id="IPR011006">
    <property type="entry name" value="CheY-like_superfamily"/>
</dbReference>
<dbReference type="Pfam" id="PF00072">
    <property type="entry name" value="Response_reg"/>
    <property type="match status" value="1"/>
</dbReference>
<sequence length="118" mass="13352">MKTVFILEDEAGIREVLELLFESENYNVSTFADIKEFNSRPSTIIPDIFILDVMLPDGIGTDVCNQIKLNNNTAHIPVMMMSAHAKVLEMENTCKPNEFVSKPFDLNDVLTKVRMLTS</sequence>
<dbReference type="SUPFAM" id="SSF52172">
    <property type="entry name" value="CheY-like"/>
    <property type="match status" value="1"/>
</dbReference>
<dbReference type="InterPro" id="IPR001789">
    <property type="entry name" value="Sig_transdc_resp-reg_receiver"/>
</dbReference>
<evidence type="ECO:0000256" key="2">
    <source>
        <dbReference type="PROSITE-ProRule" id="PRU00169"/>
    </source>
</evidence>
<dbReference type="PANTHER" id="PTHR44591">
    <property type="entry name" value="STRESS RESPONSE REGULATOR PROTEIN 1"/>
    <property type="match status" value="1"/>
</dbReference>
<dbReference type="Proteomes" id="UP001629058">
    <property type="component" value="Unassembled WGS sequence"/>
</dbReference>
<accession>A0ABW8Y940</accession>
<protein>
    <submittedName>
        <fullName evidence="4">Response regulator</fullName>
    </submittedName>
</protein>
<comment type="caution">
    <text evidence="4">The sequence shown here is derived from an EMBL/GenBank/DDBJ whole genome shotgun (WGS) entry which is preliminary data.</text>
</comment>
<dbReference type="InterPro" id="IPR050595">
    <property type="entry name" value="Bact_response_regulator"/>
</dbReference>
<dbReference type="PROSITE" id="PS50110">
    <property type="entry name" value="RESPONSE_REGULATORY"/>
    <property type="match status" value="1"/>
</dbReference>